<name>A0AAD7J265_9AGAR</name>
<reference evidence="2" key="1">
    <citation type="submission" date="2023-03" db="EMBL/GenBank/DDBJ databases">
        <title>Massive genome expansion in bonnet fungi (Mycena s.s.) driven by repeated elements and novel gene families across ecological guilds.</title>
        <authorList>
            <consortium name="Lawrence Berkeley National Laboratory"/>
            <person name="Harder C.B."/>
            <person name="Miyauchi S."/>
            <person name="Viragh M."/>
            <person name="Kuo A."/>
            <person name="Thoen E."/>
            <person name="Andreopoulos B."/>
            <person name="Lu D."/>
            <person name="Skrede I."/>
            <person name="Drula E."/>
            <person name="Henrissat B."/>
            <person name="Morin E."/>
            <person name="Kohler A."/>
            <person name="Barry K."/>
            <person name="LaButti K."/>
            <person name="Morin E."/>
            <person name="Salamov A."/>
            <person name="Lipzen A."/>
            <person name="Mereny Z."/>
            <person name="Hegedus B."/>
            <person name="Baldrian P."/>
            <person name="Stursova M."/>
            <person name="Weitz H."/>
            <person name="Taylor A."/>
            <person name="Grigoriev I.V."/>
            <person name="Nagy L.G."/>
            <person name="Martin F."/>
            <person name="Kauserud H."/>
        </authorList>
    </citation>
    <scope>NUCLEOTIDE SEQUENCE</scope>
    <source>
        <strain evidence="2">CBHHK188m</strain>
    </source>
</reference>
<accession>A0AAD7J265</accession>
<dbReference type="EMBL" id="JARJLG010000064">
    <property type="protein sequence ID" value="KAJ7755395.1"/>
    <property type="molecule type" value="Genomic_DNA"/>
</dbReference>
<dbReference type="Gene3D" id="3.10.20.10">
    <property type="match status" value="1"/>
</dbReference>
<dbReference type="GO" id="GO:0005840">
    <property type="term" value="C:ribosome"/>
    <property type="evidence" value="ECO:0007669"/>
    <property type="project" value="InterPro"/>
</dbReference>
<dbReference type="Proteomes" id="UP001215280">
    <property type="component" value="Unassembled WGS sequence"/>
</dbReference>
<proteinExistence type="predicted"/>
<sequence length="115" mass="12973">MYHRPQCSIRSSSQFSALKFRLPPSRGSDITAVWLQYDSRLGTHNMYKEFRDLSRADTVKSLYQDMVARHRARCLEAATSLPSGCGTTHARGCTTCTRSSATSTRTWPSIYLFAT</sequence>
<comment type="caution">
    <text evidence="2">The sequence shown here is derived from an EMBL/GenBank/DDBJ whole genome shotgun (WGS) entry which is preliminary data.</text>
</comment>
<dbReference type="GO" id="GO:0003735">
    <property type="term" value="F:structural constituent of ribosome"/>
    <property type="evidence" value="ECO:0007669"/>
    <property type="project" value="InterPro"/>
</dbReference>
<evidence type="ECO:0000259" key="1">
    <source>
        <dbReference type="Pfam" id="PF01775"/>
    </source>
</evidence>
<feature type="domain" description="Large ribosomal subunit protein eL20" evidence="1">
    <location>
        <begin position="40"/>
        <end position="73"/>
    </location>
</feature>
<dbReference type="PANTHER" id="PTHR10052">
    <property type="entry name" value="60S RIBOSOMAL PROTEIN L18A"/>
    <property type="match status" value="1"/>
</dbReference>
<dbReference type="GO" id="GO:0006412">
    <property type="term" value="P:translation"/>
    <property type="evidence" value="ECO:0007669"/>
    <property type="project" value="InterPro"/>
</dbReference>
<evidence type="ECO:0000313" key="3">
    <source>
        <dbReference type="Proteomes" id="UP001215280"/>
    </source>
</evidence>
<dbReference type="InterPro" id="IPR023573">
    <property type="entry name" value="Ribosomal_eL20_dom"/>
</dbReference>
<dbReference type="SUPFAM" id="SSF160374">
    <property type="entry name" value="RplX-like"/>
    <property type="match status" value="1"/>
</dbReference>
<protein>
    <recommendedName>
        <fullName evidence="1">Large ribosomal subunit protein eL20 domain-containing protein</fullName>
    </recommendedName>
</protein>
<organism evidence="2 3">
    <name type="scientific">Mycena maculata</name>
    <dbReference type="NCBI Taxonomy" id="230809"/>
    <lineage>
        <taxon>Eukaryota</taxon>
        <taxon>Fungi</taxon>
        <taxon>Dikarya</taxon>
        <taxon>Basidiomycota</taxon>
        <taxon>Agaricomycotina</taxon>
        <taxon>Agaricomycetes</taxon>
        <taxon>Agaricomycetidae</taxon>
        <taxon>Agaricales</taxon>
        <taxon>Marasmiineae</taxon>
        <taxon>Mycenaceae</taxon>
        <taxon>Mycena</taxon>
    </lineage>
</organism>
<keyword evidence="3" id="KW-1185">Reference proteome</keyword>
<dbReference type="InterPro" id="IPR021138">
    <property type="entry name" value="Ribosomal_eL20_eukaryotes"/>
</dbReference>
<evidence type="ECO:0000313" key="2">
    <source>
        <dbReference type="EMBL" id="KAJ7755395.1"/>
    </source>
</evidence>
<dbReference type="AlphaFoldDB" id="A0AAD7J265"/>
<dbReference type="Pfam" id="PF01775">
    <property type="entry name" value="Ribosomal_L18A"/>
    <property type="match status" value="1"/>
</dbReference>
<gene>
    <name evidence="2" type="ORF">DFH07DRAFT_743405</name>
</gene>